<evidence type="ECO:0000256" key="1">
    <source>
        <dbReference type="ARBA" id="ARBA00004651"/>
    </source>
</evidence>
<dbReference type="GO" id="GO:0005886">
    <property type="term" value="C:plasma membrane"/>
    <property type="evidence" value="ECO:0007669"/>
    <property type="project" value="UniProtKB-SubCell"/>
</dbReference>
<dbReference type="RefSeq" id="WP_084643158.1">
    <property type="nucleotide sequence ID" value="NZ_CP014859.1"/>
</dbReference>
<dbReference type="InterPro" id="IPR035906">
    <property type="entry name" value="MetI-like_sf"/>
</dbReference>
<dbReference type="PANTHER" id="PTHR43005:SF1">
    <property type="entry name" value="SPERMIDINE_PUTRESCINE TRANSPORT SYSTEM PERMEASE PROTEIN"/>
    <property type="match status" value="1"/>
</dbReference>
<dbReference type="Proteomes" id="UP000095210">
    <property type="component" value="Chromosome"/>
</dbReference>
<feature type="domain" description="ABC transmembrane type-1" evidence="9">
    <location>
        <begin position="101"/>
        <end position="315"/>
    </location>
</feature>
<keyword evidence="11" id="KW-1185">Reference proteome</keyword>
<evidence type="ECO:0000256" key="4">
    <source>
        <dbReference type="ARBA" id="ARBA00022692"/>
    </source>
</evidence>
<feature type="transmembrane region" description="Helical" evidence="7">
    <location>
        <begin position="43"/>
        <end position="66"/>
    </location>
</feature>
<keyword evidence="4 7" id="KW-0812">Transmembrane</keyword>
<dbReference type="Gene3D" id="1.10.3720.10">
    <property type="entry name" value="MetI-like"/>
    <property type="match status" value="1"/>
</dbReference>
<dbReference type="PANTHER" id="PTHR43005">
    <property type="entry name" value="BLR7065 PROTEIN"/>
    <property type="match status" value="1"/>
</dbReference>
<feature type="transmembrane region" description="Helical" evidence="7">
    <location>
        <begin position="138"/>
        <end position="158"/>
    </location>
</feature>
<feature type="transmembrane region" description="Helical" evidence="7">
    <location>
        <begin position="202"/>
        <end position="221"/>
    </location>
</feature>
<evidence type="ECO:0000313" key="11">
    <source>
        <dbReference type="Proteomes" id="UP000095210"/>
    </source>
</evidence>
<keyword evidence="10" id="KW-0762">Sugar transport</keyword>
<feature type="region of interest" description="Disordered" evidence="8">
    <location>
        <begin position="1"/>
        <end position="27"/>
    </location>
</feature>
<evidence type="ECO:0000256" key="3">
    <source>
        <dbReference type="ARBA" id="ARBA00022475"/>
    </source>
</evidence>
<evidence type="ECO:0000256" key="5">
    <source>
        <dbReference type="ARBA" id="ARBA00022989"/>
    </source>
</evidence>
<dbReference type="KEGG" id="ahm:TL08_16945"/>
<feature type="transmembrane region" description="Helical" evidence="7">
    <location>
        <begin position="106"/>
        <end position="126"/>
    </location>
</feature>
<dbReference type="SUPFAM" id="SSF161098">
    <property type="entry name" value="MetI-like"/>
    <property type="match status" value="1"/>
</dbReference>
<keyword evidence="6 7" id="KW-0472">Membrane</keyword>
<organism evidence="10 11">
    <name type="scientific">Actinoalloteichus hymeniacidonis</name>
    <dbReference type="NCBI Taxonomy" id="340345"/>
    <lineage>
        <taxon>Bacteria</taxon>
        <taxon>Bacillati</taxon>
        <taxon>Actinomycetota</taxon>
        <taxon>Actinomycetes</taxon>
        <taxon>Pseudonocardiales</taxon>
        <taxon>Pseudonocardiaceae</taxon>
        <taxon>Actinoalloteichus</taxon>
    </lineage>
</organism>
<dbReference type="EMBL" id="CP014859">
    <property type="protein sequence ID" value="AOS64189.1"/>
    <property type="molecule type" value="Genomic_DNA"/>
</dbReference>
<feature type="transmembrane region" description="Helical" evidence="7">
    <location>
        <begin position="299"/>
        <end position="320"/>
    </location>
</feature>
<evidence type="ECO:0000256" key="6">
    <source>
        <dbReference type="ARBA" id="ARBA00023136"/>
    </source>
</evidence>
<gene>
    <name evidence="10" type="ORF">TL08_16945</name>
</gene>
<sequence length="327" mass="35445">MASPAAPNPAPAKPPSAAGPPRKGKKSLRYRIGHGASDTVRAYALNAPALIVLFSLVAYPIGYSLWVSLHQQNLKRPDDTEFIGLQNYIALWQDPTFLSSLRTTGFFVLLVVSMTVVLAMVLALVLNESFLGRGVLRSLALLPWAMPGVVNGLMWRTIFDANTGALNGLLTQLGLIDSYQAWLSSPSGAFFMTAFAQVWNTLPFAVILLLAGLSTIPSDLYDAARVDRAGVFQRFRQITLPWLLHPLLIVLILETMNAFRAFDTIYVLTGGGPGDATSIIAVLNVRTALTYTDFGLGSAYAWVITAFTLVISVGYVAALYRKGSFEV</sequence>
<feature type="transmembrane region" description="Helical" evidence="7">
    <location>
        <begin position="242"/>
        <end position="262"/>
    </location>
</feature>
<evidence type="ECO:0000259" key="9">
    <source>
        <dbReference type="PROSITE" id="PS50928"/>
    </source>
</evidence>
<feature type="compositionally biased region" description="Pro residues" evidence="8">
    <location>
        <begin position="1"/>
        <end position="18"/>
    </location>
</feature>
<comment type="similarity">
    <text evidence="7">Belongs to the binding-protein-dependent transport system permease family.</text>
</comment>
<dbReference type="InterPro" id="IPR000515">
    <property type="entry name" value="MetI-like"/>
</dbReference>
<evidence type="ECO:0000313" key="10">
    <source>
        <dbReference type="EMBL" id="AOS64189.1"/>
    </source>
</evidence>
<comment type="subcellular location">
    <subcellularLocation>
        <location evidence="1 7">Cell membrane</location>
        <topology evidence="1 7">Multi-pass membrane protein</topology>
    </subcellularLocation>
</comment>
<dbReference type="AlphaFoldDB" id="A0AAC9HRB9"/>
<keyword evidence="5 7" id="KW-1133">Transmembrane helix</keyword>
<dbReference type="PROSITE" id="PS50928">
    <property type="entry name" value="ABC_TM1"/>
    <property type="match status" value="1"/>
</dbReference>
<dbReference type="CDD" id="cd06261">
    <property type="entry name" value="TM_PBP2"/>
    <property type="match status" value="1"/>
</dbReference>
<dbReference type="Pfam" id="PF00528">
    <property type="entry name" value="BPD_transp_1"/>
    <property type="match status" value="1"/>
</dbReference>
<proteinExistence type="inferred from homology"/>
<evidence type="ECO:0000256" key="7">
    <source>
        <dbReference type="RuleBase" id="RU363032"/>
    </source>
</evidence>
<dbReference type="GO" id="GO:0055085">
    <property type="term" value="P:transmembrane transport"/>
    <property type="evidence" value="ECO:0007669"/>
    <property type="project" value="InterPro"/>
</dbReference>
<evidence type="ECO:0000256" key="8">
    <source>
        <dbReference type="SAM" id="MobiDB-lite"/>
    </source>
</evidence>
<name>A0AAC9HRB9_9PSEU</name>
<reference evidence="11" key="1">
    <citation type="submission" date="2016-03" db="EMBL/GenBank/DDBJ databases">
        <title>Complete genome sequence of the type strain Actinoalloteichus hymeniacidonis DSM 45092.</title>
        <authorList>
            <person name="Schaffert L."/>
            <person name="Albersmeier A."/>
            <person name="Winkler A."/>
            <person name="Kalinowski J."/>
            <person name="Zotchev S."/>
            <person name="Ruckert C."/>
        </authorList>
    </citation>
    <scope>NUCLEOTIDE SEQUENCE [LARGE SCALE GENOMIC DNA]</scope>
    <source>
        <strain evidence="11">HPA177(T) (DSM 45092(T))</strain>
    </source>
</reference>
<keyword evidence="2 7" id="KW-0813">Transport</keyword>
<keyword evidence="3" id="KW-1003">Cell membrane</keyword>
<protein>
    <submittedName>
        <fullName evidence="10">Permease component of ABC-type sugar transporter</fullName>
    </submittedName>
</protein>
<evidence type="ECO:0000256" key="2">
    <source>
        <dbReference type="ARBA" id="ARBA00022448"/>
    </source>
</evidence>
<accession>A0AAC9HRB9</accession>